<keyword evidence="2" id="KW-1185">Reference proteome</keyword>
<dbReference type="InterPro" id="IPR027417">
    <property type="entry name" value="P-loop_NTPase"/>
</dbReference>
<evidence type="ECO:0008006" key="3">
    <source>
        <dbReference type="Google" id="ProtNLM"/>
    </source>
</evidence>
<evidence type="ECO:0000313" key="2">
    <source>
        <dbReference type="Proteomes" id="UP000050996"/>
    </source>
</evidence>
<gene>
    <name evidence="1" type="ORF">AN957_09815</name>
</gene>
<accession>A0A0Q3T5T3</accession>
<comment type="caution">
    <text evidence="1">The sequence shown here is derived from an EMBL/GenBank/DDBJ whole genome shotgun (WGS) entry which is preliminary data.</text>
</comment>
<sequence length="199" mass="22439">MNHTLEVSRKVTVTKIALTGKLRTGKDTVAHHLFIRNSFHKVAFGDALKRVAHDTFPWVSEFSKPRALYQQVGQLMREIEPDVWIRHVERQVDAIINVNKDMCDHVGVIITDLRQPNEYEWARSNGFTIIRVNAPEADRLARAQRAGDDFAAEDLAHDTEQHVDGFTVDFEVVNDGTVVELKAKVDAIMAEINAKGAVN</sequence>
<dbReference type="EMBL" id="LJIX01000006">
    <property type="protein sequence ID" value="KQL18837.1"/>
    <property type="molecule type" value="Genomic_DNA"/>
</dbReference>
<evidence type="ECO:0000313" key="1">
    <source>
        <dbReference type="EMBL" id="KQL18837.1"/>
    </source>
</evidence>
<dbReference type="SUPFAM" id="SSF52540">
    <property type="entry name" value="P-loop containing nucleoside triphosphate hydrolases"/>
    <property type="match status" value="1"/>
</dbReference>
<organism evidence="1 2">
    <name type="scientific">Cytobacillus solani</name>
    <dbReference type="NCBI Taxonomy" id="1637975"/>
    <lineage>
        <taxon>Bacteria</taxon>
        <taxon>Bacillati</taxon>
        <taxon>Bacillota</taxon>
        <taxon>Bacilli</taxon>
        <taxon>Bacillales</taxon>
        <taxon>Bacillaceae</taxon>
        <taxon>Cytobacillus</taxon>
    </lineage>
</organism>
<dbReference type="PATRIC" id="fig|1637975.4.peg.1744"/>
<dbReference type="RefSeq" id="WP_056683815.1">
    <property type="nucleotide sequence ID" value="NZ_LJIX01000006.1"/>
</dbReference>
<dbReference type="Pfam" id="PF13238">
    <property type="entry name" value="AAA_18"/>
    <property type="match status" value="1"/>
</dbReference>
<proteinExistence type="predicted"/>
<dbReference type="Proteomes" id="UP000050996">
    <property type="component" value="Unassembled WGS sequence"/>
</dbReference>
<dbReference type="AlphaFoldDB" id="A0A0Q3T5T3"/>
<protein>
    <recommendedName>
        <fullName evidence="3">Dephospho-CoA kinase</fullName>
    </recommendedName>
</protein>
<dbReference type="Gene3D" id="3.40.50.300">
    <property type="entry name" value="P-loop containing nucleotide triphosphate hydrolases"/>
    <property type="match status" value="1"/>
</dbReference>
<reference evidence="1 2" key="1">
    <citation type="submission" date="2015-09" db="EMBL/GenBank/DDBJ databases">
        <title>Genome sequencing project for genomic taxonomy and phylogenomics of Bacillus-like bacteria.</title>
        <authorList>
            <person name="Liu B."/>
            <person name="Wang J."/>
            <person name="Zhu Y."/>
            <person name="Liu G."/>
            <person name="Chen Q."/>
            <person name="Chen Z."/>
            <person name="Lan J."/>
            <person name="Che J."/>
            <person name="Ge C."/>
            <person name="Shi H."/>
            <person name="Pan Z."/>
            <person name="Liu X."/>
        </authorList>
    </citation>
    <scope>NUCLEOTIDE SEQUENCE [LARGE SCALE GENOMIC DNA]</scope>
    <source>
        <strain evidence="1 2">FJAT-18043</strain>
    </source>
</reference>
<dbReference type="STRING" id="1637975.AN957_09815"/>
<name>A0A0Q3T5T3_9BACI</name>